<dbReference type="AlphaFoldDB" id="A0A517TSJ2"/>
<dbReference type="OrthoDB" id="2080613at2"/>
<keyword evidence="2" id="KW-0418">Kinase</keyword>
<protein>
    <submittedName>
        <fullName evidence="2">Protein kinase domain protein</fullName>
    </submittedName>
</protein>
<proteinExistence type="predicted"/>
<evidence type="ECO:0000259" key="1">
    <source>
        <dbReference type="PROSITE" id="PS50011"/>
    </source>
</evidence>
<dbReference type="KEGG" id="llh:I41_04970"/>
<evidence type="ECO:0000313" key="2">
    <source>
        <dbReference type="EMBL" id="QDT71340.1"/>
    </source>
</evidence>
<dbReference type="InterPro" id="IPR056955">
    <property type="entry name" value="ORC-CDC6-like"/>
</dbReference>
<feature type="domain" description="Protein kinase" evidence="1">
    <location>
        <begin position="42"/>
        <end position="396"/>
    </location>
</feature>
<organism evidence="2 3">
    <name type="scientific">Lacipirellula limnantheis</name>
    <dbReference type="NCBI Taxonomy" id="2528024"/>
    <lineage>
        <taxon>Bacteria</taxon>
        <taxon>Pseudomonadati</taxon>
        <taxon>Planctomycetota</taxon>
        <taxon>Planctomycetia</taxon>
        <taxon>Pirellulales</taxon>
        <taxon>Lacipirellulaceae</taxon>
        <taxon>Lacipirellula</taxon>
    </lineage>
</organism>
<dbReference type="GO" id="GO:0004672">
    <property type="term" value="F:protein kinase activity"/>
    <property type="evidence" value="ECO:0007669"/>
    <property type="project" value="InterPro"/>
</dbReference>
<dbReference type="Pfam" id="PF00069">
    <property type="entry name" value="Pkinase"/>
    <property type="match status" value="1"/>
</dbReference>
<dbReference type="Gene3D" id="1.10.510.10">
    <property type="entry name" value="Transferase(Phosphotransferase) domain 1"/>
    <property type="match status" value="1"/>
</dbReference>
<dbReference type="RefSeq" id="WP_145430532.1">
    <property type="nucleotide sequence ID" value="NZ_CP036339.1"/>
</dbReference>
<sequence>MFFKLIDASMNDVPSRSQLQELLTDRSHLPDEILIKGQPYRIIGENIIGRGNDSVVWKAVDAYGRFRALKLRLATSGTDNSLIQEAYKASKLEGCEAFARFVDADEIQLRIMEESHHVVCFVENFVDGVNLGEYLLNEGETISPSFMREYVRGVCTGLRALYECQLSHNDLHPGNVMIAAPSLGATSNERRIQIVDTGNIRSSTRHELDDHHHFVFHLVLIWNAIRRRRDVVLKDRRFLAEVRPLLAQMLDEDHTIALRDPTLIVEEFAGAYDRAMAPARDEMRPLNGPFEFISADHIADDRLLVEIFAKSCPWLDKVSGPDACLVTGPRGCGKSTIFRWLSLKAHLHKSVAEIDEELRIFGIYISCGADLQNRLSWIRTDQDASRYRGLIVHYFNLLAVREILKTLATIGRRSERESHWGFGATAEAAVYDFVVRTIRSPQSGMVRGVSRIEHAQDLVQAELFATQIAFQQADTNRVTTTPSLLGDFTELLVREISSLRRTPIAFLVDDFSTHRISEPVQTVLNQVIWERRASHVFKLSSEKHGAVLNDELLATSELTRERLEIDCGKEYLALNDTRLSAATTQFATDLLNNRLRASNHLGTAEILIGDSHWEDGSLGRALAKTGMNPKPSDYHGLQCIAQLCSGDVSSLLHVYRRIFELGHVTESTATRVPLHLQDLAIVEVSRKLLELVKTFHPYGNEMHQVVLAFGNLVRRLLQDAQLQSDGSPAQVPRIEIDEVHGDAKARLTPELQRLAKELVRRALFIEMEPGLSRHRSVTTLRWNLRRIYLPAFRAALTKNDAVKRNVDWLQQFLSTPTEACEQVSREWGRKSIDRQLEMFEKPNR</sequence>
<dbReference type="Proteomes" id="UP000317909">
    <property type="component" value="Chromosome"/>
</dbReference>
<dbReference type="SMART" id="SM00220">
    <property type="entry name" value="S_TKc"/>
    <property type="match status" value="1"/>
</dbReference>
<keyword evidence="3" id="KW-1185">Reference proteome</keyword>
<dbReference type="InterPro" id="IPR000719">
    <property type="entry name" value="Prot_kinase_dom"/>
</dbReference>
<dbReference type="SUPFAM" id="SSF56112">
    <property type="entry name" value="Protein kinase-like (PK-like)"/>
    <property type="match status" value="1"/>
</dbReference>
<dbReference type="InterPro" id="IPR011009">
    <property type="entry name" value="Kinase-like_dom_sf"/>
</dbReference>
<name>A0A517TSJ2_9BACT</name>
<dbReference type="PROSITE" id="PS50011">
    <property type="entry name" value="PROTEIN_KINASE_DOM"/>
    <property type="match status" value="1"/>
</dbReference>
<gene>
    <name evidence="2" type="ORF">I41_04970</name>
</gene>
<dbReference type="GO" id="GO:0005524">
    <property type="term" value="F:ATP binding"/>
    <property type="evidence" value="ECO:0007669"/>
    <property type="project" value="InterPro"/>
</dbReference>
<keyword evidence="2" id="KW-0808">Transferase</keyword>
<accession>A0A517TSJ2</accession>
<evidence type="ECO:0000313" key="3">
    <source>
        <dbReference type="Proteomes" id="UP000317909"/>
    </source>
</evidence>
<dbReference type="Pfam" id="PF24389">
    <property type="entry name" value="ORC-CDC6-like"/>
    <property type="match status" value="2"/>
</dbReference>
<dbReference type="EMBL" id="CP036339">
    <property type="protein sequence ID" value="QDT71340.1"/>
    <property type="molecule type" value="Genomic_DNA"/>
</dbReference>
<reference evidence="2 3" key="1">
    <citation type="submission" date="2019-02" db="EMBL/GenBank/DDBJ databases">
        <title>Deep-cultivation of Planctomycetes and their phenomic and genomic characterization uncovers novel biology.</title>
        <authorList>
            <person name="Wiegand S."/>
            <person name="Jogler M."/>
            <person name="Boedeker C."/>
            <person name="Pinto D."/>
            <person name="Vollmers J."/>
            <person name="Rivas-Marin E."/>
            <person name="Kohn T."/>
            <person name="Peeters S.H."/>
            <person name="Heuer A."/>
            <person name="Rast P."/>
            <person name="Oberbeckmann S."/>
            <person name="Bunk B."/>
            <person name="Jeske O."/>
            <person name="Meyerdierks A."/>
            <person name="Storesund J.E."/>
            <person name="Kallscheuer N."/>
            <person name="Luecker S."/>
            <person name="Lage O.M."/>
            <person name="Pohl T."/>
            <person name="Merkel B.J."/>
            <person name="Hornburger P."/>
            <person name="Mueller R.-W."/>
            <person name="Bruemmer F."/>
            <person name="Labrenz M."/>
            <person name="Spormann A.M."/>
            <person name="Op den Camp H."/>
            <person name="Overmann J."/>
            <person name="Amann R."/>
            <person name="Jetten M.S.M."/>
            <person name="Mascher T."/>
            <person name="Medema M.H."/>
            <person name="Devos D.P."/>
            <person name="Kaster A.-K."/>
            <person name="Ovreas L."/>
            <person name="Rohde M."/>
            <person name="Galperin M.Y."/>
            <person name="Jogler C."/>
        </authorList>
    </citation>
    <scope>NUCLEOTIDE SEQUENCE [LARGE SCALE GENOMIC DNA]</scope>
    <source>
        <strain evidence="2 3">I41</strain>
    </source>
</reference>